<reference evidence="1" key="2">
    <citation type="submission" date="2013-11" db="EMBL/GenBank/DDBJ databases">
        <title>Draft genome sequence of Bacteroides uniformis (ATCC 8492).</title>
        <authorList>
            <person name="Sudarsanam P."/>
            <person name="Ley R."/>
            <person name="Guruge J."/>
            <person name="Turnbaugh P.J."/>
            <person name="Mahowald M."/>
            <person name="Liep D."/>
            <person name="Gordon J."/>
        </authorList>
    </citation>
    <scope>NUCLEOTIDE SEQUENCE</scope>
    <source>
        <strain evidence="1">ATCC 8492</strain>
    </source>
</reference>
<dbReference type="NCBIfam" id="TIGR01484">
    <property type="entry name" value="HAD-SF-IIB"/>
    <property type="match status" value="1"/>
</dbReference>
<dbReference type="Proteomes" id="UP000004110">
    <property type="component" value="Unassembled WGS sequence"/>
</dbReference>
<name>A0ABC9N7P0_BACUC</name>
<dbReference type="InterPro" id="IPR000150">
    <property type="entry name" value="Cof"/>
</dbReference>
<dbReference type="NCBIfam" id="TIGR00099">
    <property type="entry name" value="Cof-subfamily"/>
    <property type="match status" value="1"/>
</dbReference>
<dbReference type="PANTHER" id="PTHR10000">
    <property type="entry name" value="PHOSPHOSERINE PHOSPHATASE"/>
    <property type="match status" value="1"/>
</dbReference>
<dbReference type="Pfam" id="PF08282">
    <property type="entry name" value="Hydrolase_3"/>
    <property type="match status" value="1"/>
</dbReference>
<dbReference type="InterPro" id="IPR036412">
    <property type="entry name" value="HAD-like_sf"/>
</dbReference>
<evidence type="ECO:0000313" key="2">
    <source>
        <dbReference type="Proteomes" id="UP000004110"/>
    </source>
</evidence>
<dbReference type="EMBL" id="AAYH02000047">
    <property type="protein sequence ID" value="EDO52746.1"/>
    <property type="molecule type" value="Genomic_DNA"/>
</dbReference>
<keyword evidence="2" id="KW-1185">Reference proteome</keyword>
<dbReference type="SFLD" id="SFLDG01144">
    <property type="entry name" value="C2.B.4:_PGP_Like"/>
    <property type="match status" value="1"/>
</dbReference>
<dbReference type="InterPro" id="IPR006379">
    <property type="entry name" value="HAD-SF_hydro_IIB"/>
</dbReference>
<dbReference type="PANTHER" id="PTHR10000:SF25">
    <property type="entry name" value="PHOSPHATASE YKRA-RELATED"/>
    <property type="match status" value="1"/>
</dbReference>
<comment type="caution">
    <text evidence="1">The sequence shown here is derived from an EMBL/GenBank/DDBJ whole genome shotgun (WGS) entry which is preliminary data.</text>
</comment>
<accession>A0ABC9N7P0</accession>
<reference evidence="1" key="1">
    <citation type="submission" date="2007-06" db="EMBL/GenBank/DDBJ databases">
        <authorList>
            <person name="Fulton L."/>
            <person name="Clifton S."/>
            <person name="Fulton B."/>
            <person name="Xu J."/>
            <person name="Minx P."/>
            <person name="Pepin K.H."/>
            <person name="Johnson M."/>
            <person name="Thiruvilangam P."/>
            <person name="Bhonagiri V."/>
            <person name="Nash W.E."/>
            <person name="Mardis E.R."/>
            <person name="Wilson R.K."/>
        </authorList>
    </citation>
    <scope>NUCLEOTIDE SEQUENCE [LARGE SCALE GENOMIC DNA]</scope>
    <source>
        <strain evidence="1">ATCC 8492</strain>
    </source>
</reference>
<dbReference type="AlphaFoldDB" id="A0ABC9N7P0"/>
<dbReference type="CDD" id="cd07517">
    <property type="entry name" value="HAD_HPP"/>
    <property type="match status" value="1"/>
</dbReference>
<protein>
    <submittedName>
        <fullName evidence="1">Cof-like hydrolase</fullName>
    </submittedName>
</protein>
<sequence length="299" mass="33035">MFLHLLFIIYLCAKVRNIFAFLSNFAHKIKEPLMIKALFFDIDGTLVSFKTHEIPVSTIEALTAAKAKGIHIFISTGRPRVIINNLSALQERNLIDGYITMNGAYCFVEDTVIYKSPIPTAEVDALTAFCHERNIPCILVGEHDICVNQPGEVVEEIFHRQLKVDPIEAKPYTDSHADKAFFQLTPFINAEEEAIILPSVPHCEMGRWHPAFVDVTAKGNTKQNGIDQIIRHFGIKLEETMAFGDGGNDISMLRHAGIGVAMGNANNDVKAASNYTTTSVDEDGIANALKYFGIVGNPS</sequence>
<dbReference type="SFLD" id="SFLDG01140">
    <property type="entry name" value="C2.B:_Phosphomannomutase_and_P"/>
    <property type="match status" value="1"/>
</dbReference>
<organism evidence="1 2">
    <name type="scientific">Bacteroides uniformis (strain ATCC 8492 / DSM 6597 / CCUG 4942 / CIP 103695 / JCM 5828 / KCTC 5204 / NCTC 13054 / VPI 0061)</name>
    <dbReference type="NCBI Taxonomy" id="411479"/>
    <lineage>
        <taxon>Bacteria</taxon>
        <taxon>Pseudomonadati</taxon>
        <taxon>Bacteroidota</taxon>
        <taxon>Bacteroidia</taxon>
        <taxon>Bacteroidales</taxon>
        <taxon>Bacteroidaceae</taxon>
        <taxon>Bacteroides</taxon>
    </lineage>
</organism>
<dbReference type="PROSITE" id="PS01228">
    <property type="entry name" value="COF_1"/>
    <property type="match status" value="1"/>
</dbReference>
<dbReference type="InterPro" id="IPR023214">
    <property type="entry name" value="HAD_sf"/>
</dbReference>
<dbReference type="Gene3D" id="3.40.50.1000">
    <property type="entry name" value="HAD superfamily/HAD-like"/>
    <property type="match status" value="1"/>
</dbReference>
<dbReference type="Gene3D" id="3.30.1240.10">
    <property type="match status" value="1"/>
</dbReference>
<proteinExistence type="predicted"/>
<gene>
    <name evidence="1" type="ORF">BACUNI_03541</name>
</gene>
<dbReference type="SFLD" id="SFLDS00003">
    <property type="entry name" value="Haloacid_Dehalogenase"/>
    <property type="match status" value="1"/>
</dbReference>
<evidence type="ECO:0000313" key="1">
    <source>
        <dbReference type="EMBL" id="EDO52746.1"/>
    </source>
</evidence>
<dbReference type="PROSITE" id="PS01229">
    <property type="entry name" value="COF_2"/>
    <property type="match status" value="1"/>
</dbReference>
<dbReference type="GO" id="GO:0016791">
    <property type="term" value="F:phosphatase activity"/>
    <property type="evidence" value="ECO:0007669"/>
    <property type="project" value="UniProtKB-ARBA"/>
</dbReference>
<dbReference type="SUPFAM" id="SSF56784">
    <property type="entry name" value="HAD-like"/>
    <property type="match status" value="1"/>
</dbReference>